<dbReference type="RefSeq" id="WP_152101471.1">
    <property type="nucleotide sequence ID" value="NZ_AP021861.1"/>
</dbReference>
<dbReference type="InterPro" id="IPR023799">
    <property type="entry name" value="RbfA_dom_sf"/>
</dbReference>
<proteinExistence type="predicted"/>
<sequence>MSLDKRTREQMLAHCDAIHEDDGVDPRESFKLRSHRDKPDRKAQQLCRQVAETIDQILAGELGDAALNALRVTSVVPAPDASRMLVTLVATGRDMPFDRAAVEQKLVAVTGLLRSAVAAAITRRKAPNLSFVIIGPHDDDLTALANGGVQ</sequence>
<keyword evidence="1" id="KW-0690">Ribosome biogenesis</keyword>
<protein>
    <recommendedName>
        <fullName evidence="4">Ribosome-binding factor A</fullName>
    </recommendedName>
</protein>
<evidence type="ECO:0000256" key="1">
    <source>
        <dbReference type="ARBA" id="ARBA00022517"/>
    </source>
</evidence>
<dbReference type="InterPro" id="IPR015946">
    <property type="entry name" value="KH_dom-like_a/b"/>
</dbReference>
<keyword evidence="3" id="KW-1185">Reference proteome</keyword>
<dbReference type="SUPFAM" id="SSF89919">
    <property type="entry name" value="Ribosome-binding factor A, RbfA"/>
    <property type="match status" value="1"/>
</dbReference>
<dbReference type="AlphaFoldDB" id="A0A5K7XJI8"/>
<dbReference type="Gene3D" id="3.30.300.20">
    <property type="match status" value="1"/>
</dbReference>
<organism evidence="2 3">
    <name type="scientific">Lacipirellula parvula</name>
    <dbReference type="NCBI Taxonomy" id="2650471"/>
    <lineage>
        <taxon>Bacteria</taxon>
        <taxon>Pseudomonadati</taxon>
        <taxon>Planctomycetota</taxon>
        <taxon>Planctomycetia</taxon>
        <taxon>Pirellulales</taxon>
        <taxon>Lacipirellulaceae</taxon>
        <taxon>Lacipirellula</taxon>
    </lineage>
</organism>
<dbReference type="EMBL" id="AP021861">
    <property type="protein sequence ID" value="BBO36277.1"/>
    <property type="molecule type" value="Genomic_DNA"/>
</dbReference>
<evidence type="ECO:0000313" key="2">
    <source>
        <dbReference type="EMBL" id="BBO36277.1"/>
    </source>
</evidence>
<name>A0A5K7XJI8_9BACT</name>
<dbReference type="Pfam" id="PF02033">
    <property type="entry name" value="RBFA"/>
    <property type="match status" value="1"/>
</dbReference>
<dbReference type="GO" id="GO:0006364">
    <property type="term" value="P:rRNA processing"/>
    <property type="evidence" value="ECO:0007669"/>
    <property type="project" value="InterPro"/>
</dbReference>
<dbReference type="InterPro" id="IPR000238">
    <property type="entry name" value="RbfA"/>
</dbReference>
<gene>
    <name evidence="2" type="ORF">PLANPX_5889</name>
</gene>
<dbReference type="KEGG" id="lpav:PLANPX_5889"/>
<evidence type="ECO:0000313" key="3">
    <source>
        <dbReference type="Proteomes" id="UP000326837"/>
    </source>
</evidence>
<dbReference type="Proteomes" id="UP000326837">
    <property type="component" value="Chromosome"/>
</dbReference>
<reference evidence="3" key="1">
    <citation type="submission" date="2019-10" db="EMBL/GenBank/DDBJ databases">
        <title>Lacipirellula parvula gen. nov., sp. nov., representing a lineage of planctomycetes widespread in freshwater anoxic habitats, and description of the family Lacipirellulaceae.</title>
        <authorList>
            <person name="Dedysh S.N."/>
            <person name="Kulichevskaya I.S."/>
            <person name="Beletsky A.V."/>
            <person name="Rakitin A.L."/>
            <person name="Mardanov A.V."/>
            <person name="Ivanova A.A."/>
            <person name="Saltykova V.X."/>
            <person name="Rijpstra W.I.C."/>
            <person name="Sinninghe Damste J.S."/>
            <person name="Ravin N.V."/>
        </authorList>
    </citation>
    <scope>NUCLEOTIDE SEQUENCE [LARGE SCALE GENOMIC DNA]</scope>
    <source>
        <strain evidence="3">PX69</strain>
    </source>
</reference>
<accession>A0A5K7XJI8</accession>
<evidence type="ECO:0008006" key="4">
    <source>
        <dbReference type="Google" id="ProtNLM"/>
    </source>
</evidence>